<dbReference type="AlphaFoldDB" id="A0A511NIP9"/>
<accession>A0A511NIP9</accession>
<dbReference type="Proteomes" id="UP000321245">
    <property type="component" value="Unassembled WGS sequence"/>
</dbReference>
<evidence type="ECO:0000313" key="1">
    <source>
        <dbReference type="EMBL" id="GEM52692.1"/>
    </source>
</evidence>
<protein>
    <submittedName>
        <fullName evidence="1">Uncharacterized protein</fullName>
    </submittedName>
</protein>
<sequence length="248" mass="28939">MTVENLFTDVLNNLVKAQYESYVFSQRLGAQDHNLLPIPTAEIKEITLDVNYAYEDKEEFGFKESYDICLIIEELSDMLKTFFQQYQKRIIGEVNMSDKSLHEEWSEIKKNLSLDKMTYYMLERAKADFLKSADNFFNSSKKNTPLTTDQVLIFLESTIQQTVNECIIKHIDMKQFIENVNVDEINSYIHSSINKNAQFIKDVVQRSIKQVPKKLNIIVDAHLLENLPPEAIQKAKVVMKMRNIIVEK</sequence>
<comment type="caution">
    <text evidence="1">The sequence shown here is derived from an EMBL/GenBank/DDBJ whole genome shotgun (WGS) entry which is preliminary data.</text>
</comment>
<gene>
    <name evidence="1" type="ORF">EB1_24820</name>
</gene>
<evidence type="ECO:0000313" key="2">
    <source>
        <dbReference type="Proteomes" id="UP000321245"/>
    </source>
</evidence>
<dbReference type="RefSeq" id="WP_146810651.1">
    <property type="nucleotide sequence ID" value="NZ_BJXC01000018.1"/>
</dbReference>
<name>A0A511NIP9_9FLAO</name>
<keyword evidence="2" id="KW-1185">Reference proteome</keyword>
<reference evidence="1 2" key="1">
    <citation type="submission" date="2019-07" db="EMBL/GenBank/DDBJ databases">
        <title>Whole genome shotgun sequence of Empedobacter brevis NBRC 14943.</title>
        <authorList>
            <person name="Hosoyama A."/>
            <person name="Uohara A."/>
            <person name="Ohji S."/>
            <person name="Ichikawa N."/>
        </authorList>
    </citation>
    <scope>NUCLEOTIDE SEQUENCE [LARGE SCALE GENOMIC DNA]</scope>
    <source>
        <strain evidence="1 2">NBRC 14943</strain>
    </source>
</reference>
<organism evidence="1 2">
    <name type="scientific">Empedobacter brevis NBRC 14943 = ATCC 43319</name>
    <dbReference type="NCBI Taxonomy" id="1218108"/>
    <lineage>
        <taxon>Bacteria</taxon>
        <taxon>Pseudomonadati</taxon>
        <taxon>Bacteroidota</taxon>
        <taxon>Flavobacteriia</taxon>
        <taxon>Flavobacteriales</taxon>
        <taxon>Weeksellaceae</taxon>
        <taxon>Empedobacter</taxon>
    </lineage>
</organism>
<dbReference type="EMBL" id="BJXC01000018">
    <property type="protein sequence ID" value="GEM52692.1"/>
    <property type="molecule type" value="Genomic_DNA"/>
</dbReference>
<proteinExistence type="predicted"/>